<dbReference type="Gene3D" id="3.40.630.30">
    <property type="match status" value="1"/>
</dbReference>
<dbReference type="EMBL" id="PGGW01000052">
    <property type="protein sequence ID" value="PJE96943.1"/>
    <property type="molecule type" value="Genomic_DNA"/>
</dbReference>
<dbReference type="RefSeq" id="WP_100202435.1">
    <property type="nucleotide sequence ID" value="NZ_PGGW01000052.1"/>
</dbReference>
<feature type="domain" description="N-acetyltransferase" evidence="2">
    <location>
        <begin position="4"/>
        <end position="170"/>
    </location>
</feature>
<evidence type="ECO:0000256" key="1">
    <source>
        <dbReference type="ARBA" id="ARBA00022679"/>
    </source>
</evidence>
<dbReference type="Pfam" id="PF00583">
    <property type="entry name" value="Acetyltransf_1"/>
    <property type="match status" value="1"/>
</dbReference>
<dbReference type="PANTHER" id="PTHR13947">
    <property type="entry name" value="GNAT FAMILY N-ACETYLTRANSFERASE"/>
    <property type="match status" value="1"/>
</dbReference>
<evidence type="ECO:0000259" key="2">
    <source>
        <dbReference type="PROSITE" id="PS51186"/>
    </source>
</evidence>
<organism evidence="3 4">
    <name type="scientific">Streptomyces carminius</name>
    <dbReference type="NCBI Taxonomy" id="2665496"/>
    <lineage>
        <taxon>Bacteria</taxon>
        <taxon>Bacillati</taxon>
        <taxon>Actinomycetota</taxon>
        <taxon>Actinomycetes</taxon>
        <taxon>Kitasatosporales</taxon>
        <taxon>Streptomycetaceae</taxon>
        <taxon>Streptomyces</taxon>
    </lineage>
</organism>
<dbReference type="PANTHER" id="PTHR13947:SF37">
    <property type="entry name" value="LD18367P"/>
    <property type="match status" value="1"/>
</dbReference>
<dbReference type="PROSITE" id="PS51186">
    <property type="entry name" value="GNAT"/>
    <property type="match status" value="1"/>
</dbReference>
<dbReference type="GO" id="GO:0008080">
    <property type="term" value="F:N-acetyltransferase activity"/>
    <property type="evidence" value="ECO:0007669"/>
    <property type="project" value="InterPro"/>
</dbReference>
<dbReference type="InterPro" id="IPR016181">
    <property type="entry name" value="Acyl_CoA_acyltransferase"/>
</dbReference>
<keyword evidence="1 3" id="KW-0808">Transferase</keyword>
<reference evidence="3 4" key="1">
    <citation type="submission" date="2017-11" db="EMBL/GenBank/DDBJ databases">
        <title>Streptomyces carmine sp. nov., a novel actinomycete isolated from Sophora alopecuroides in Xinjiang, China.</title>
        <authorList>
            <person name="Wang Y."/>
            <person name="Luo X."/>
            <person name="Wan C."/>
            <person name="Zhang L."/>
        </authorList>
    </citation>
    <scope>NUCLEOTIDE SEQUENCE [LARGE SCALE GENOMIC DNA]</scope>
    <source>
        <strain evidence="3 4">TRM SA0054</strain>
    </source>
</reference>
<gene>
    <name evidence="3" type="ORF">CUT44_15425</name>
</gene>
<evidence type="ECO:0000313" key="3">
    <source>
        <dbReference type="EMBL" id="PJE96943.1"/>
    </source>
</evidence>
<evidence type="ECO:0000313" key="4">
    <source>
        <dbReference type="Proteomes" id="UP000230407"/>
    </source>
</evidence>
<dbReference type="InterPro" id="IPR000182">
    <property type="entry name" value="GNAT_dom"/>
</dbReference>
<dbReference type="Proteomes" id="UP000230407">
    <property type="component" value="Unassembled WGS sequence"/>
</dbReference>
<dbReference type="InterPro" id="IPR050769">
    <property type="entry name" value="NAT_camello-type"/>
</dbReference>
<proteinExistence type="predicted"/>
<sequence>MGNPRIRPFAEADLPGAAAALVEVHATDGCPVEGVADPEAWLRSESVSASWVAEADDQVVGHVAVMSPNGEDAVALWARQSGEAPEDVAVLGRLFVIKNARRRALGEELTRTATAYAQARGLRLVLDVMTKDTAAIRLYERLGWRRIGETTHHYGDGRQTGALCYAAPPS</sequence>
<name>A0A2M8LYA4_9ACTN</name>
<protein>
    <submittedName>
        <fullName evidence="3">GNAT family N-acetyltransferase</fullName>
    </submittedName>
</protein>
<accession>A0A2M8LYA4</accession>
<dbReference type="CDD" id="cd04301">
    <property type="entry name" value="NAT_SF"/>
    <property type="match status" value="1"/>
</dbReference>
<dbReference type="AlphaFoldDB" id="A0A2M8LYA4"/>
<dbReference type="SUPFAM" id="SSF55729">
    <property type="entry name" value="Acyl-CoA N-acyltransferases (Nat)"/>
    <property type="match status" value="1"/>
</dbReference>
<keyword evidence="4" id="KW-1185">Reference proteome</keyword>
<comment type="caution">
    <text evidence="3">The sequence shown here is derived from an EMBL/GenBank/DDBJ whole genome shotgun (WGS) entry which is preliminary data.</text>
</comment>